<protein>
    <recommendedName>
        <fullName evidence="9">Glucose-1-phosphate adenylyltransferase</fullName>
        <ecNumber evidence="9">2.7.7.27</ecNumber>
    </recommendedName>
    <alternativeName>
        <fullName evidence="9">ADP-glucose pyrophosphorylase</fullName>
        <shortName evidence="9">ADPGlc PPase</shortName>
    </alternativeName>
    <alternativeName>
        <fullName evidence="9">ADP-glucose synthase</fullName>
    </alternativeName>
</protein>
<evidence type="ECO:0000256" key="3">
    <source>
        <dbReference type="ARBA" id="ARBA00022679"/>
    </source>
</evidence>
<feature type="domain" description="Glucose-1-phosphate adenylyltransferase/Bifunctional protein GlmU-like C-terminal hexapeptide" evidence="11">
    <location>
        <begin position="309"/>
        <end position="397"/>
    </location>
</feature>
<proteinExistence type="inferred from homology"/>
<dbReference type="AlphaFoldDB" id="A0A426VAI3"/>
<dbReference type="InterPro" id="IPR011831">
    <property type="entry name" value="ADP-Glc_PPase"/>
</dbReference>
<sequence length="404" mass="45157">MIAGKTVLAFVMAGGEGTRLHPLTAERSKPAVPFNGRHRIIDFALSNLINSKIYSVYLLVQYKSQSLIEHVRRTWVMSPLMPNHFITVVPPQMQRGPEWFQGTADSVYQNMHLIQSMKPDLVIVFGADHVYRMDVRQMIQFHVDNQADATVAALPVPLSQASSFGILKTDGSGRIRDFQEKPEQAEPMPGRADHALASMGNYVFSTDLLMDSLEKAHANGQHDFGKHVLPTLTDSHRVMAYDFATNKVPGVHDYEEAGYWRDVGTIESYYDSNFDTLGEQPRFSMHNAQWPIQASPDHTEAAQLYDATIKGASIGAGVHVRRAVIERSLLRRSVHVDSHAEVVGSIVMDRTHIGEGARIRRAIIDSDNVIPPGMRIGYDLEEDRRRFHVSESGIVVIGKGQLRP</sequence>
<dbReference type="PROSITE" id="PS00809">
    <property type="entry name" value="ADP_GLC_PYROPHOSPH_2"/>
    <property type="match status" value="1"/>
</dbReference>
<feature type="domain" description="Nucleotidyl transferase" evidence="10">
    <location>
        <begin position="9"/>
        <end position="275"/>
    </location>
</feature>
<dbReference type="GO" id="GO:0008878">
    <property type="term" value="F:glucose-1-phosphate adenylyltransferase activity"/>
    <property type="evidence" value="ECO:0007669"/>
    <property type="project" value="UniProtKB-UniRule"/>
</dbReference>
<evidence type="ECO:0000313" key="13">
    <source>
        <dbReference type="Proteomes" id="UP000269265"/>
    </source>
</evidence>
<keyword evidence="7 9" id="KW-0320">Glycogen biosynthesis</keyword>
<dbReference type="OrthoDB" id="9801810at2"/>
<evidence type="ECO:0000256" key="1">
    <source>
        <dbReference type="ARBA" id="ARBA00010443"/>
    </source>
</evidence>
<feature type="binding site" evidence="9">
    <location>
        <position position="165"/>
    </location>
    <ligand>
        <name>alpha-D-glucose 1-phosphate</name>
        <dbReference type="ChEBI" id="CHEBI:58601"/>
    </ligand>
</feature>
<dbReference type="InterPro" id="IPR029044">
    <property type="entry name" value="Nucleotide-diphossugar_trans"/>
</dbReference>
<evidence type="ECO:0000256" key="7">
    <source>
        <dbReference type="ARBA" id="ARBA00023056"/>
    </source>
</evidence>
<comment type="similarity">
    <text evidence="1 9">Belongs to the bacterial/plant glucose-1-phosphate adenylyltransferase family.</text>
</comment>
<comment type="catalytic activity">
    <reaction evidence="9">
        <text>alpha-D-glucose 1-phosphate + ATP + H(+) = ADP-alpha-D-glucose + diphosphate</text>
        <dbReference type="Rhea" id="RHEA:12120"/>
        <dbReference type="ChEBI" id="CHEBI:15378"/>
        <dbReference type="ChEBI" id="CHEBI:30616"/>
        <dbReference type="ChEBI" id="CHEBI:33019"/>
        <dbReference type="ChEBI" id="CHEBI:57498"/>
        <dbReference type="ChEBI" id="CHEBI:58601"/>
        <dbReference type="EC" id="2.7.7.27"/>
    </reaction>
</comment>
<feature type="site" description="Could play a key role in the communication between the regulatory and the substrate sites" evidence="9">
    <location>
        <position position="61"/>
    </location>
</feature>
<dbReference type="PANTHER" id="PTHR43523:SF2">
    <property type="entry name" value="GLUCOSE-1-PHOSPHATE ADENYLYLTRANSFERASE"/>
    <property type="match status" value="1"/>
</dbReference>
<dbReference type="PROSITE" id="PS00808">
    <property type="entry name" value="ADP_GLC_PYROPHOSPH_1"/>
    <property type="match status" value="1"/>
</dbReference>
<evidence type="ECO:0000256" key="8">
    <source>
        <dbReference type="ARBA" id="ARBA00023277"/>
    </source>
</evidence>
<dbReference type="Pfam" id="PF00483">
    <property type="entry name" value="NTP_transferase"/>
    <property type="match status" value="1"/>
</dbReference>
<dbReference type="InterPro" id="IPR005836">
    <property type="entry name" value="ADP_Glu_pyroP_CS"/>
</dbReference>
<dbReference type="Gene3D" id="3.90.550.10">
    <property type="entry name" value="Spore Coat Polysaccharide Biosynthesis Protein SpsA, Chain A"/>
    <property type="match status" value="1"/>
</dbReference>
<gene>
    <name evidence="9 12" type="primary">glgC</name>
    <name evidence="12" type="ORF">EIP75_13080</name>
</gene>
<keyword evidence="2 9" id="KW-0321">Glycogen metabolism</keyword>
<keyword evidence="6 9" id="KW-0067">ATP-binding</keyword>
<evidence type="ECO:0000259" key="10">
    <source>
        <dbReference type="Pfam" id="PF00483"/>
    </source>
</evidence>
<evidence type="ECO:0000256" key="2">
    <source>
        <dbReference type="ARBA" id="ARBA00022600"/>
    </source>
</evidence>
<dbReference type="GO" id="GO:0005524">
    <property type="term" value="F:ATP binding"/>
    <property type="evidence" value="ECO:0007669"/>
    <property type="project" value="UniProtKB-KW"/>
</dbReference>
<feature type="binding site" evidence="9">
    <location>
        <begin position="180"/>
        <end position="181"/>
    </location>
    <ligand>
        <name>alpha-D-glucose 1-phosphate</name>
        <dbReference type="ChEBI" id="CHEBI:58601"/>
    </ligand>
</feature>
<dbReference type="NCBIfam" id="TIGR02091">
    <property type="entry name" value="glgC"/>
    <property type="match status" value="1"/>
</dbReference>
<comment type="subunit">
    <text evidence="9">Homotetramer.</text>
</comment>
<dbReference type="GO" id="GO:0005978">
    <property type="term" value="P:glycogen biosynthetic process"/>
    <property type="evidence" value="ECO:0007669"/>
    <property type="project" value="UniProtKB-UniRule"/>
</dbReference>
<keyword evidence="5 9" id="KW-0547">Nucleotide-binding</keyword>
<dbReference type="SUPFAM" id="SSF51161">
    <property type="entry name" value="Trimeric LpxA-like enzymes"/>
    <property type="match status" value="1"/>
</dbReference>
<evidence type="ECO:0000256" key="9">
    <source>
        <dbReference type="HAMAP-Rule" id="MF_00624"/>
    </source>
</evidence>
<dbReference type="CDD" id="cd02508">
    <property type="entry name" value="ADP_Glucose_PP"/>
    <property type="match status" value="1"/>
</dbReference>
<evidence type="ECO:0000259" key="11">
    <source>
        <dbReference type="Pfam" id="PF24894"/>
    </source>
</evidence>
<accession>A0A426VAI3</accession>
<dbReference type="Proteomes" id="UP000269265">
    <property type="component" value="Unassembled WGS sequence"/>
</dbReference>
<dbReference type="CDD" id="cd04651">
    <property type="entry name" value="LbH_G1P_AT_C"/>
    <property type="match status" value="1"/>
</dbReference>
<evidence type="ECO:0000256" key="5">
    <source>
        <dbReference type="ARBA" id="ARBA00022741"/>
    </source>
</evidence>
<comment type="caution">
    <text evidence="9">Lacks conserved residue(s) required for the propagation of feature annotation.</text>
</comment>
<dbReference type="UniPathway" id="UPA00164"/>
<keyword evidence="8 9" id="KW-0119">Carbohydrate metabolism</keyword>
<dbReference type="SUPFAM" id="SSF53448">
    <property type="entry name" value="Nucleotide-diphospho-sugar transferases"/>
    <property type="match status" value="1"/>
</dbReference>
<dbReference type="InterPro" id="IPR056818">
    <property type="entry name" value="GlmU/GlgC-like_hexapep"/>
</dbReference>
<dbReference type="EC" id="2.7.7.27" evidence="9"/>
<keyword evidence="13" id="KW-1185">Reference proteome</keyword>
<dbReference type="PROSITE" id="PS00810">
    <property type="entry name" value="ADP_GLC_PYROPHOSPH_3"/>
    <property type="match status" value="1"/>
</dbReference>
<dbReference type="NCBIfam" id="NF002023">
    <property type="entry name" value="PRK00844.1"/>
    <property type="match status" value="1"/>
</dbReference>
<reference evidence="12 13" key="1">
    <citation type="submission" date="2018-12" db="EMBL/GenBank/DDBJ databases">
        <title>The whole draft genome of Aquabacterium sp. SJQ9.</title>
        <authorList>
            <person name="Sun L."/>
            <person name="Gao X."/>
            <person name="Chen W."/>
            <person name="Huang K."/>
        </authorList>
    </citation>
    <scope>NUCLEOTIDE SEQUENCE [LARGE SCALE GENOMIC DNA]</scope>
    <source>
        <strain evidence="12 13">SJQ9</strain>
    </source>
</reference>
<keyword evidence="4 9" id="KW-0548">Nucleotidyltransferase</keyword>
<feature type="site" description="Could play a key role in the communication between the regulatory and the substrate sites" evidence="9">
    <location>
        <position position="99"/>
    </location>
</feature>
<dbReference type="InterPro" id="IPR023049">
    <property type="entry name" value="GlgC_bac"/>
</dbReference>
<dbReference type="HAMAP" id="MF_00624">
    <property type="entry name" value="GlgC"/>
    <property type="match status" value="1"/>
</dbReference>
<evidence type="ECO:0000256" key="6">
    <source>
        <dbReference type="ARBA" id="ARBA00022840"/>
    </source>
</evidence>
<evidence type="ECO:0000256" key="4">
    <source>
        <dbReference type="ARBA" id="ARBA00022695"/>
    </source>
</evidence>
<dbReference type="EMBL" id="RSED01000009">
    <property type="protein sequence ID" value="RRS03882.1"/>
    <property type="molecule type" value="Genomic_DNA"/>
</dbReference>
<name>A0A426VAI3_9BURK</name>
<dbReference type="InterPro" id="IPR005835">
    <property type="entry name" value="NTP_transferase_dom"/>
</dbReference>
<feature type="binding site" evidence="9">
    <location>
        <position position="198"/>
    </location>
    <ligand>
        <name>alpha-D-glucose 1-phosphate</name>
        <dbReference type="ChEBI" id="CHEBI:58601"/>
    </ligand>
</feature>
<comment type="function">
    <text evidence="9">Involved in the biosynthesis of ADP-glucose, a building block required for the elongation reactions to produce glycogen. Catalyzes the reaction between ATP and alpha-D-glucose 1-phosphate (G1P) to produce pyrophosphate and ADP-Glc.</text>
</comment>
<keyword evidence="3 9" id="KW-0808">Transferase</keyword>
<dbReference type="Pfam" id="PF24894">
    <property type="entry name" value="Hexapep_GlmU"/>
    <property type="match status" value="1"/>
</dbReference>
<comment type="caution">
    <text evidence="12">The sequence shown here is derived from an EMBL/GenBank/DDBJ whole genome shotgun (WGS) entry which is preliminary data.</text>
</comment>
<dbReference type="PANTHER" id="PTHR43523">
    <property type="entry name" value="GLUCOSE-1-PHOSPHATE ADENYLYLTRANSFERASE-RELATED"/>
    <property type="match status" value="1"/>
</dbReference>
<organism evidence="12 13">
    <name type="scientific">Aquabacterium soli</name>
    <dbReference type="NCBI Taxonomy" id="2493092"/>
    <lineage>
        <taxon>Bacteria</taxon>
        <taxon>Pseudomonadati</taxon>
        <taxon>Pseudomonadota</taxon>
        <taxon>Betaproteobacteria</taxon>
        <taxon>Burkholderiales</taxon>
        <taxon>Aquabacterium</taxon>
    </lineage>
</organism>
<dbReference type="Gene3D" id="2.160.10.10">
    <property type="entry name" value="Hexapeptide repeat proteins"/>
    <property type="match status" value="1"/>
</dbReference>
<comment type="pathway">
    <text evidence="9">Glycan biosynthesis; glycogen biosynthesis.</text>
</comment>
<evidence type="ECO:0000313" key="12">
    <source>
        <dbReference type="EMBL" id="RRS03882.1"/>
    </source>
</evidence>
<dbReference type="InterPro" id="IPR011004">
    <property type="entry name" value="Trimer_LpxA-like_sf"/>
</dbReference>